<keyword evidence="3" id="KW-1185">Reference proteome</keyword>
<evidence type="ECO:0000256" key="1">
    <source>
        <dbReference type="SAM" id="SignalP"/>
    </source>
</evidence>
<name>A0A6A6CK93_ZASCE</name>
<keyword evidence="1" id="KW-0732">Signal</keyword>
<protein>
    <submittedName>
        <fullName evidence="2">Uncharacterized protein</fullName>
    </submittedName>
</protein>
<reference evidence="2" key="1">
    <citation type="journal article" date="2020" name="Stud. Mycol.">
        <title>101 Dothideomycetes genomes: a test case for predicting lifestyles and emergence of pathogens.</title>
        <authorList>
            <person name="Haridas S."/>
            <person name="Albert R."/>
            <person name="Binder M."/>
            <person name="Bloem J."/>
            <person name="Labutti K."/>
            <person name="Salamov A."/>
            <person name="Andreopoulos B."/>
            <person name="Baker S."/>
            <person name="Barry K."/>
            <person name="Bills G."/>
            <person name="Bluhm B."/>
            <person name="Cannon C."/>
            <person name="Castanera R."/>
            <person name="Culley D."/>
            <person name="Daum C."/>
            <person name="Ezra D."/>
            <person name="Gonzalez J."/>
            <person name="Henrissat B."/>
            <person name="Kuo A."/>
            <person name="Liang C."/>
            <person name="Lipzen A."/>
            <person name="Lutzoni F."/>
            <person name="Magnuson J."/>
            <person name="Mondo S."/>
            <person name="Nolan M."/>
            <person name="Ohm R."/>
            <person name="Pangilinan J."/>
            <person name="Park H.-J."/>
            <person name="Ramirez L."/>
            <person name="Alfaro M."/>
            <person name="Sun H."/>
            <person name="Tritt A."/>
            <person name="Yoshinaga Y."/>
            <person name="Zwiers L.-H."/>
            <person name="Turgeon B."/>
            <person name="Goodwin S."/>
            <person name="Spatafora J."/>
            <person name="Crous P."/>
            <person name="Grigoriev I."/>
        </authorList>
    </citation>
    <scope>NUCLEOTIDE SEQUENCE</scope>
    <source>
        <strain evidence="2">ATCC 36951</strain>
    </source>
</reference>
<dbReference type="GeneID" id="54565890"/>
<dbReference type="Proteomes" id="UP000799537">
    <property type="component" value="Unassembled WGS sequence"/>
</dbReference>
<sequence>MRLRSMAGGLLWLFGGILIAGGQSDDLHWIKYPSPGSEGPLHQRQLTSENVTSWLATNDVNQYVLRLDDGALMPASLVGDKERAWQQWFGRKYPEVAKFRDDGDYVDKDALFATENGYEIPADGLFHVAHCIALLRRYIDSTNAKSHVCPRDTNSFHAEHCLEALEEFAFNDGVPLPYNHRWSTDVCFT</sequence>
<dbReference type="AlphaFoldDB" id="A0A6A6CK93"/>
<dbReference type="OrthoDB" id="5008097at2759"/>
<feature type="signal peptide" evidence="1">
    <location>
        <begin position="1"/>
        <end position="24"/>
    </location>
</feature>
<dbReference type="EMBL" id="ML993593">
    <property type="protein sequence ID" value="KAF2167575.1"/>
    <property type="molecule type" value="Genomic_DNA"/>
</dbReference>
<proteinExistence type="predicted"/>
<evidence type="ECO:0000313" key="2">
    <source>
        <dbReference type="EMBL" id="KAF2167575.1"/>
    </source>
</evidence>
<dbReference type="RefSeq" id="XP_033668464.1">
    <property type="nucleotide sequence ID" value="XM_033812618.1"/>
</dbReference>
<feature type="chain" id="PRO_5025470790" evidence="1">
    <location>
        <begin position="25"/>
        <end position="189"/>
    </location>
</feature>
<evidence type="ECO:0000313" key="3">
    <source>
        <dbReference type="Proteomes" id="UP000799537"/>
    </source>
</evidence>
<organism evidence="2 3">
    <name type="scientific">Zasmidium cellare ATCC 36951</name>
    <dbReference type="NCBI Taxonomy" id="1080233"/>
    <lineage>
        <taxon>Eukaryota</taxon>
        <taxon>Fungi</taxon>
        <taxon>Dikarya</taxon>
        <taxon>Ascomycota</taxon>
        <taxon>Pezizomycotina</taxon>
        <taxon>Dothideomycetes</taxon>
        <taxon>Dothideomycetidae</taxon>
        <taxon>Mycosphaerellales</taxon>
        <taxon>Mycosphaerellaceae</taxon>
        <taxon>Zasmidium</taxon>
    </lineage>
</organism>
<gene>
    <name evidence="2" type="ORF">M409DRAFT_54167</name>
</gene>
<accession>A0A6A6CK93</accession>